<keyword evidence="2" id="KW-0614">Plasmid</keyword>
<proteinExistence type="predicted"/>
<evidence type="ECO:0000313" key="3">
    <source>
        <dbReference type="Proteomes" id="UP001348817"/>
    </source>
</evidence>
<keyword evidence="3" id="KW-1185">Reference proteome</keyword>
<dbReference type="EMBL" id="AP025322">
    <property type="protein sequence ID" value="BDD12909.1"/>
    <property type="molecule type" value="Genomic_DNA"/>
</dbReference>
<dbReference type="AlphaFoldDB" id="A0AAU9D2V3"/>
<feature type="compositionally biased region" description="Basic and acidic residues" evidence="1">
    <location>
        <begin position="64"/>
        <end position="100"/>
    </location>
</feature>
<gene>
    <name evidence="2" type="ORF">FUAX_53410</name>
</gene>
<evidence type="ECO:0000313" key="2">
    <source>
        <dbReference type="EMBL" id="BDD12909.1"/>
    </source>
</evidence>
<geneLocation type="plasmid" evidence="2 3">
    <name>pFA8</name>
</geneLocation>
<feature type="region of interest" description="Disordered" evidence="1">
    <location>
        <begin position="16"/>
        <end position="165"/>
    </location>
</feature>
<dbReference type="Proteomes" id="UP001348817">
    <property type="component" value="Plasmid pFA8"/>
</dbReference>
<accession>A0AAU9D2V3</accession>
<name>A0AAU9D2V3_9BACT</name>
<sequence>MLPKILRNLAKPVDFPYTTHKPRHLSAHGRTYGPFRPSVPIVPKKHNKIQDKRPPRARTWTPKTGREAQKGKARSKRYEKNRHLSQRHSDSHRKIAERRPPGTPRSPKGPRKRRPPIRNPRRVRRTLRDRSPKTRKSGQVNGPRSARARMCVYARGSDPDLDQDQ</sequence>
<feature type="compositionally biased region" description="Basic residues" evidence="1">
    <location>
        <begin position="108"/>
        <end position="125"/>
    </location>
</feature>
<organism evidence="2 3">
    <name type="scientific">Fulvitalea axinellae</name>
    <dbReference type="NCBI Taxonomy" id="1182444"/>
    <lineage>
        <taxon>Bacteria</taxon>
        <taxon>Pseudomonadati</taxon>
        <taxon>Bacteroidota</taxon>
        <taxon>Cytophagia</taxon>
        <taxon>Cytophagales</taxon>
        <taxon>Persicobacteraceae</taxon>
        <taxon>Fulvitalea</taxon>
    </lineage>
</organism>
<evidence type="ECO:0000256" key="1">
    <source>
        <dbReference type="SAM" id="MobiDB-lite"/>
    </source>
</evidence>
<reference evidence="2 3" key="1">
    <citation type="submission" date="2021-12" db="EMBL/GenBank/DDBJ databases">
        <title>Genome sequencing of bacteria with rrn-lacking chromosome and rrn-plasmid.</title>
        <authorList>
            <person name="Anda M."/>
            <person name="Iwasaki W."/>
        </authorList>
    </citation>
    <scope>NUCLEOTIDE SEQUENCE [LARGE SCALE GENOMIC DNA]</scope>
    <source>
        <strain evidence="2 3">DSM 100852</strain>
        <plasmid evidence="2 3">pFA8</plasmid>
    </source>
</reference>
<protein>
    <submittedName>
        <fullName evidence="2">Uncharacterized protein</fullName>
    </submittedName>
</protein>
<dbReference type="KEGG" id="fax:FUAX_53410"/>